<organism evidence="1">
    <name type="scientific">Gordonia rubripertincta</name>
    <name type="common">Rhodococcus corallinus</name>
    <dbReference type="NCBI Taxonomy" id="36822"/>
    <lineage>
        <taxon>Bacteria</taxon>
        <taxon>Bacillati</taxon>
        <taxon>Actinomycetota</taxon>
        <taxon>Actinomycetes</taxon>
        <taxon>Mycobacteriales</taxon>
        <taxon>Gordoniaceae</taxon>
        <taxon>Gordonia</taxon>
    </lineage>
</organism>
<reference evidence="1" key="1">
    <citation type="submission" date="2023-04" db="EMBL/GenBank/DDBJ databases">
        <title>Characterization and analysis of the complete genome of Gordonia rubripertincta 112, the degrader of aromatic and aliphatic compounds.</title>
        <authorList>
            <person name="Frantsuzova E."/>
            <person name="Bogun A."/>
            <person name="Delegan Y."/>
        </authorList>
    </citation>
    <scope>NUCLEOTIDE SEQUENCE</scope>
    <source>
        <strain evidence="1">112</strain>
    </source>
</reference>
<proteinExistence type="predicted"/>
<name>A0AAW6R4N9_GORRU</name>
<comment type="caution">
    <text evidence="1">The sequence shown here is derived from an EMBL/GenBank/DDBJ whole genome shotgun (WGS) entry which is preliminary data.</text>
</comment>
<dbReference type="EMBL" id="JARUXG010000003">
    <property type="protein sequence ID" value="MDG6780774.1"/>
    <property type="molecule type" value="Genomic_DNA"/>
</dbReference>
<dbReference type="RefSeq" id="WP_168432618.1">
    <property type="nucleotide sequence ID" value="NZ_CP136136.1"/>
</dbReference>
<protein>
    <submittedName>
        <fullName evidence="1">Uncharacterized protein</fullName>
    </submittedName>
</protein>
<sequence length="131" mass="14753">MTVSAVRREHPESTRSIAKALISMAGDLVKQEAFVREMLECDERISGVSLSRFFVMLYWDGHAFACVERRMLVVRIPAASSKRPIPAHRAEWVLGDMVMENWRVDSGEHSMWVSLALHARDVVGDELGQAA</sequence>
<evidence type="ECO:0000313" key="1">
    <source>
        <dbReference type="EMBL" id="MDG6780774.1"/>
    </source>
</evidence>
<gene>
    <name evidence="1" type="ORF">QBL07_07975</name>
</gene>
<accession>A0AAW6R4N9</accession>
<dbReference type="AlphaFoldDB" id="A0AAW6R4N9"/>